<dbReference type="AlphaFoldDB" id="A0A699UAU2"/>
<reference evidence="1" key="1">
    <citation type="journal article" date="2019" name="Sci. Rep.">
        <title>Draft genome of Tanacetum cinerariifolium, the natural source of mosquito coil.</title>
        <authorList>
            <person name="Yamashiro T."/>
            <person name="Shiraishi A."/>
            <person name="Satake H."/>
            <person name="Nakayama K."/>
        </authorList>
    </citation>
    <scope>NUCLEOTIDE SEQUENCE</scope>
</reference>
<proteinExistence type="predicted"/>
<dbReference type="EMBL" id="BKCJ011307751">
    <property type="protein sequence ID" value="GFD18486.1"/>
    <property type="molecule type" value="Genomic_DNA"/>
</dbReference>
<gene>
    <name evidence="1" type="ORF">Tci_890455</name>
</gene>
<comment type="caution">
    <text evidence="1">The sequence shown here is derived from an EMBL/GenBank/DDBJ whole genome shotgun (WGS) entry which is preliminary data.</text>
</comment>
<evidence type="ECO:0000313" key="1">
    <source>
        <dbReference type="EMBL" id="GFD18486.1"/>
    </source>
</evidence>
<sequence>KDPAPKVTDFNAQDYATLFSHPSPFWKFPEEFLCLVRLSRHYTLDEDTYPSFLNKDGEDMDIFAFIHTLDPTKSELEASVDKLFDEGGSGIQAKHGDSTGGEGGPVLIFSQLLKPWTLLLRMWFRCSQDVKRKGKP</sequence>
<organism evidence="1">
    <name type="scientific">Tanacetum cinerariifolium</name>
    <name type="common">Dalmatian daisy</name>
    <name type="synonym">Chrysanthemum cinerariifolium</name>
    <dbReference type="NCBI Taxonomy" id="118510"/>
    <lineage>
        <taxon>Eukaryota</taxon>
        <taxon>Viridiplantae</taxon>
        <taxon>Streptophyta</taxon>
        <taxon>Embryophyta</taxon>
        <taxon>Tracheophyta</taxon>
        <taxon>Spermatophyta</taxon>
        <taxon>Magnoliopsida</taxon>
        <taxon>eudicotyledons</taxon>
        <taxon>Gunneridae</taxon>
        <taxon>Pentapetalae</taxon>
        <taxon>asterids</taxon>
        <taxon>campanulids</taxon>
        <taxon>Asterales</taxon>
        <taxon>Asteraceae</taxon>
        <taxon>Asteroideae</taxon>
        <taxon>Anthemideae</taxon>
        <taxon>Anthemidinae</taxon>
        <taxon>Tanacetum</taxon>
    </lineage>
</organism>
<name>A0A699UAU2_TANCI</name>
<feature type="non-terminal residue" evidence="1">
    <location>
        <position position="136"/>
    </location>
</feature>
<protein>
    <submittedName>
        <fullName evidence="1">Transposase (Putative), gypsy type</fullName>
    </submittedName>
</protein>
<accession>A0A699UAU2</accession>
<feature type="non-terminal residue" evidence="1">
    <location>
        <position position="1"/>
    </location>
</feature>